<dbReference type="PANTHER" id="PTHR30154:SF34">
    <property type="entry name" value="TRANSCRIPTIONAL REGULATOR AZLB"/>
    <property type="match status" value="1"/>
</dbReference>
<dbReference type="PROSITE" id="PS00519">
    <property type="entry name" value="HTH_ASNC_1"/>
    <property type="match status" value="1"/>
</dbReference>
<reference evidence="6" key="1">
    <citation type="submission" date="2016-10" db="EMBL/GenBank/DDBJ databases">
        <authorList>
            <person name="Varghese N."/>
            <person name="Submissions S."/>
        </authorList>
    </citation>
    <scope>NUCLEOTIDE SEQUENCE [LARGE SCALE GENOMIC DNA]</scope>
    <source>
        <strain evidence="6">DSM 44142</strain>
    </source>
</reference>
<protein>
    <submittedName>
        <fullName evidence="5">DNA-binding transcriptional regulator, Lrp family</fullName>
    </submittedName>
</protein>
<organism evidence="5 6">
    <name type="scientific">Tsukamurella pulmonis</name>
    <dbReference type="NCBI Taxonomy" id="47312"/>
    <lineage>
        <taxon>Bacteria</taxon>
        <taxon>Bacillati</taxon>
        <taxon>Actinomycetota</taxon>
        <taxon>Actinomycetes</taxon>
        <taxon>Mycobacteriales</taxon>
        <taxon>Tsukamurellaceae</taxon>
        <taxon>Tsukamurella</taxon>
    </lineage>
</organism>
<dbReference type="Gene3D" id="3.30.70.920">
    <property type="match status" value="1"/>
</dbReference>
<proteinExistence type="predicted"/>
<dbReference type="InterPro" id="IPR019887">
    <property type="entry name" value="Tscrpt_reg_AsnC/Lrp_C"/>
</dbReference>
<keyword evidence="1" id="KW-0805">Transcription regulation</keyword>
<dbReference type="STRING" id="47312.SAMN04489765_3782"/>
<dbReference type="InterPro" id="IPR011991">
    <property type="entry name" value="ArsR-like_HTH"/>
</dbReference>
<sequence length="149" mass="16525">MRNNSAVDALDRAILDELVKDGRLTNQELAHRVGLTPAPCLRRVRRLEADGVITGYTAVLDPAALGKGFEVLINADLTANDRASVEAFEARVAAMDEVIEVRRMFGLPDYLIRVRVADTEAFEKWLTTNLMGDPAIVRVDSRMTMKVVK</sequence>
<dbReference type="PANTHER" id="PTHR30154">
    <property type="entry name" value="LEUCINE-RESPONSIVE REGULATORY PROTEIN"/>
    <property type="match status" value="1"/>
</dbReference>
<dbReference type="Pfam" id="PF13412">
    <property type="entry name" value="HTH_24"/>
    <property type="match status" value="1"/>
</dbReference>
<dbReference type="SUPFAM" id="SSF46785">
    <property type="entry name" value="Winged helix' DNA-binding domain"/>
    <property type="match status" value="1"/>
</dbReference>
<keyword evidence="6" id="KW-1185">Reference proteome</keyword>
<dbReference type="Gene3D" id="1.10.10.10">
    <property type="entry name" value="Winged helix-like DNA-binding domain superfamily/Winged helix DNA-binding domain"/>
    <property type="match status" value="1"/>
</dbReference>
<gene>
    <name evidence="5" type="ORF">SAMN04489765_3782</name>
</gene>
<dbReference type="InterPro" id="IPR019888">
    <property type="entry name" value="Tscrpt_reg_AsnC-like"/>
</dbReference>
<dbReference type="InterPro" id="IPR011008">
    <property type="entry name" value="Dimeric_a/b-barrel"/>
</dbReference>
<dbReference type="SUPFAM" id="SSF54909">
    <property type="entry name" value="Dimeric alpha+beta barrel"/>
    <property type="match status" value="1"/>
</dbReference>
<evidence type="ECO:0000259" key="4">
    <source>
        <dbReference type="PROSITE" id="PS50956"/>
    </source>
</evidence>
<dbReference type="InterPro" id="IPR000485">
    <property type="entry name" value="AsnC-type_HTH_dom"/>
</dbReference>
<evidence type="ECO:0000256" key="1">
    <source>
        <dbReference type="ARBA" id="ARBA00023015"/>
    </source>
</evidence>
<dbReference type="AlphaFoldDB" id="A0A1H1H354"/>
<dbReference type="InterPro" id="IPR036390">
    <property type="entry name" value="WH_DNA-bd_sf"/>
</dbReference>
<evidence type="ECO:0000256" key="2">
    <source>
        <dbReference type="ARBA" id="ARBA00023125"/>
    </source>
</evidence>
<dbReference type="GO" id="GO:0043200">
    <property type="term" value="P:response to amino acid"/>
    <property type="evidence" value="ECO:0007669"/>
    <property type="project" value="TreeGrafter"/>
</dbReference>
<dbReference type="Pfam" id="PF01037">
    <property type="entry name" value="AsnC_trans_reg"/>
    <property type="match status" value="1"/>
</dbReference>
<accession>A0A1H1H354</accession>
<keyword evidence="3" id="KW-0804">Transcription</keyword>
<evidence type="ECO:0000313" key="5">
    <source>
        <dbReference type="EMBL" id="SDR19935.1"/>
    </source>
</evidence>
<dbReference type="PROSITE" id="PS50956">
    <property type="entry name" value="HTH_ASNC_2"/>
    <property type="match status" value="1"/>
</dbReference>
<evidence type="ECO:0000256" key="3">
    <source>
        <dbReference type="ARBA" id="ARBA00023163"/>
    </source>
</evidence>
<name>A0A1H1H354_9ACTN</name>
<dbReference type="CDD" id="cd00090">
    <property type="entry name" value="HTH_ARSR"/>
    <property type="match status" value="1"/>
</dbReference>
<dbReference type="GO" id="GO:0005829">
    <property type="term" value="C:cytosol"/>
    <property type="evidence" value="ECO:0007669"/>
    <property type="project" value="TreeGrafter"/>
</dbReference>
<dbReference type="GO" id="GO:0043565">
    <property type="term" value="F:sequence-specific DNA binding"/>
    <property type="evidence" value="ECO:0007669"/>
    <property type="project" value="InterPro"/>
</dbReference>
<evidence type="ECO:0000313" key="6">
    <source>
        <dbReference type="Proteomes" id="UP000183053"/>
    </source>
</evidence>
<dbReference type="PRINTS" id="PR00033">
    <property type="entry name" value="HTHASNC"/>
</dbReference>
<feature type="domain" description="HTH asnC-type" evidence="4">
    <location>
        <begin position="7"/>
        <end position="68"/>
    </location>
</feature>
<dbReference type="SMART" id="SM00344">
    <property type="entry name" value="HTH_ASNC"/>
    <property type="match status" value="1"/>
</dbReference>
<dbReference type="Proteomes" id="UP000183053">
    <property type="component" value="Unassembled WGS sequence"/>
</dbReference>
<keyword evidence="2 5" id="KW-0238">DNA-binding</keyword>
<dbReference type="InterPro" id="IPR036388">
    <property type="entry name" value="WH-like_DNA-bd_sf"/>
</dbReference>
<dbReference type="InterPro" id="IPR019885">
    <property type="entry name" value="Tscrpt_reg_HTH_AsnC-type_CS"/>
</dbReference>
<dbReference type="EMBL" id="FNLF01000002">
    <property type="protein sequence ID" value="SDR19935.1"/>
    <property type="molecule type" value="Genomic_DNA"/>
</dbReference>